<dbReference type="EMBL" id="JAIVFP010000001">
    <property type="protein sequence ID" value="MCI4682445.1"/>
    <property type="molecule type" value="Genomic_DNA"/>
</dbReference>
<evidence type="ECO:0000259" key="1">
    <source>
        <dbReference type="Pfam" id="PF01521"/>
    </source>
</evidence>
<dbReference type="InterPro" id="IPR017870">
    <property type="entry name" value="FeS_cluster_insertion_CS"/>
</dbReference>
<reference evidence="2" key="1">
    <citation type="journal article" date="2022" name="ISME J.">
        <title>Identification of active gaseous-alkane degraders at natural gas seeps.</title>
        <authorList>
            <person name="Farhan Ul Haque M."/>
            <person name="Hernandez M."/>
            <person name="Crombie A.T."/>
            <person name="Murrell J.C."/>
        </authorList>
    </citation>
    <scope>NUCLEOTIDE SEQUENCE</scope>
    <source>
        <strain evidence="2">PC2</strain>
    </source>
</reference>
<gene>
    <name evidence="2" type="ORF">K2U94_06675</name>
</gene>
<proteinExistence type="predicted"/>
<feature type="domain" description="Core" evidence="1">
    <location>
        <begin position="2"/>
        <end position="103"/>
    </location>
</feature>
<dbReference type="Proteomes" id="UP001139104">
    <property type="component" value="Unassembled WGS sequence"/>
</dbReference>
<dbReference type="SUPFAM" id="SSF89360">
    <property type="entry name" value="HesB-like domain"/>
    <property type="match status" value="1"/>
</dbReference>
<name>A0ABS9Z4Y5_9HYPH</name>
<comment type="caution">
    <text evidence="2">The sequence shown here is derived from an EMBL/GenBank/DDBJ whole genome shotgun (WGS) entry which is preliminary data.</text>
</comment>
<dbReference type="PANTHER" id="PTHR43011">
    <property type="entry name" value="IRON-SULFUR CLUSTER ASSEMBLY 2 HOMOLOG, MITOCHONDRIAL"/>
    <property type="match status" value="1"/>
</dbReference>
<protein>
    <submittedName>
        <fullName evidence="2">Iron-sulfur cluster assembly accessory protein</fullName>
    </submittedName>
</protein>
<evidence type="ECO:0000313" key="3">
    <source>
        <dbReference type="Proteomes" id="UP001139104"/>
    </source>
</evidence>
<dbReference type="Gene3D" id="2.60.300.12">
    <property type="entry name" value="HesB-like domain"/>
    <property type="match status" value="1"/>
</dbReference>
<evidence type="ECO:0000313" key="2">
    <source>
        <dbReference type="EMBL" id="MCI4682445.1"/>
    </source>
</evidence>
<organism evidence="2 3">
    <name type="scientific">Candidatus Rhodoblastus alkanivorans</name>
    <dbReference type="NCBI Taxonomy" id="2954117"/>
    <lineage>
        <taxon>Bacteria</taxon>
        <taxon>Pseudomonadati</taxon>
        <taxon>Pseudomonadota</taxon>
        <taxon>Alphaproteobacteria</taxon>
        <taxon>Hyphomicrobiales</taxon>
        <taxon>Rhodoblastaceae</taxon>
        <taxon>Rhodoblastus</taxon>
    </lineage>
</organism>
<dbReference type="InterPro" id="IPR016092">
    <property type="entry name" value="ATAP"/>
</dbReference>
<dbReference type="PANTHER" id="PTHR43011:SF1">
    <property type="entry name" value="IRON-SULFUR CLUSTER ASSEMBLY 2 HOMOLOG, MITOCHONDRIAL"/>
    <property type="match status" value="1"/>
</dbReference>
<dbReference type="RefSeq" id="WP_243066457.1">
    <property type="nucleotide sequence ID" value="NZ_JAIVFK010000020.1"/>
</dbReference>
<accession>A0ABS9Z4Y5</accession>
<dbReference type="PROSITE" id="PS01152">
    <property type="entry name" value="HESB"/>
    <property type="match status" value="1"/>
</dbReference>
<dbReference type="InterPro" id="IPR000361">
    <property type="entry name" value="ATAP_core_dom"/>
</dbReference>
<dbReference type="Pfam" id="PF01521">
    <property type="entry name" value="Fe-S_biosyn"/>
    <property type="match status" value="1"/>
</dbReference>
<dbReference type="InterPro" id="IPR035903">
    <property type="entry name" value="HesB-like_dom_sf"/>
</dbReference>
<dbReference type="NCBIfam" id="TIGR00049">
    <property type="entry name" value="iron-sulfur cluster assembly accessory protein"/>
    <property type="match status" value="1"/>
</dbReference>
<sequence>MITLTPNAIYAARTILETASSPADGLRILVEAGGCSGFTYKMDLENETRDGDNVVEADGVKFFIDELSIGFVKGMTVDFVSSLEKSGFVFENPNATTQCGCGKSFA</sequence>
<keyword evidence="3" id="KW-1185">Reference proteome</keyword>